<sequence>MDKSRPPLGIKPRNYWVNERVDEIHAAIRRYVVAEKRIPDKWIIELSEHLRWIDRNKLD</sequence>
<evidence type="ECO:0000313" key="1">
    <source>
        <dbReference type="EMBL" id="CAB4192901.1"/>
    </source>
</evidence>
<proteinExistence type="predicted"/>
<dbReference type="EMBL" id="LR797181">
    <property type="protein sequence ID" value="CAB4192901.1"/>
    <property type="molecule type" value="Genomic_DNA"/>
</dbReference>
<accession>A0A6J5RH43</accession>
<reference evidence="1" key="1">
    <citation type="submission" date="2020-05" db="EMBL/GenBank/DDBJ databases">
        <authorList>
            <person name="Chiriac C."/>
            <person name="Salcher M."/>
            <person name="Ghai R."/>
            <person name="Kavagutti S V."/>
        </authorList>
    </citation>
    <scope>NUCLEOTIDE SEQUENCE</scope>
</reference>
<protein>
    <submittedName>
        <fullName evidence="1">Uncharacterized protein</fullName>
    </submittedName>
</protein>
<name>A0A6J5RH43_9CAUD</name>
<gene>
    <name evidence="1" type="ORF">UFOVP1244_122</name>
</gene>
<organism evidence="1">
    <name type="scientific">uncultured Caudovirales phage</name>
    <dbReference type="NCBI Taxonomy" id="2100421"/>
    <lineage>
        <taxon>Viruses</taxon>
        <taxon>Duplodnaviria</taxon>
        <taxon>Heunggongvirae</taxon>
        <taxon>Uroviricota</taxon>
        <taxon>Caudoviricetes</taxon>
        <taxon>Peduoviridae</taxon>
        <taxon>Maltschvirus</taxon>
        <taxon>Maltschvirus maltsch</taxon>
    </lineage>
</organism>